<dbReference type="PANTHER" id="PTHR32385">
    <property type="entry name" value="MANNOSYL PHOSPHORYLINOSITOL CERAMIDE SYNTHASE"/>
    <property type="match status" value="1"/>
</dbReference>
<protein>
    <submittedName>
        <fullName evidence="1">CAZy families GT32 protein</fullName>
    </submittedName>
</protein>
<dbReference type="PANTHER" id="PTHR32385:SF15">
    <property type="entry name" value="INOSITOL PHOSPHOCERAMIDE MANNOSYLTRANSFERASE 1"/>
    <property type="match status" value="1"/>
</dbReference>
<dbReference type="GO" id="GO:0000030">
    <property type="term" value="F:mannosyltransferase activity"/>
    <property type="evidence" value="ECO:0007669"/>
    <property type="project" value="TreeGrafter"/>
</dbReference>
<dbReference type="AlphaFoldDB" id="A0A060C191"/>
<reference evidence="1" key="1">
    <citation type="journal article" date="2013" name="Environ. Microbiol.">
        <title>Seasonally variable intestinal metagenomes of the red palm weevil (Rhynchophorus ferrugineus).</title>
        <authorList>
            <person name="Jia S."/>
            <person name="Zhang X."/>
            <person name="Zhang G."/>
            <person name="Yin A."/>
            <person name="Zhang S."/>
            <person name="Li F."/>
            <person name="Wang L."/>
            <person name="Zhao D."/>
            <person name="Yun Q."/>
            <person name="Tala"/>
            <person name="Wang J."/>
            <person name="Sun G."/>
            <person name="Baabdullah M."/>
            <person name="Yu X."/>
            <person name="Hu S."/>
            <person name="Al-Mssallem I.S."/>
            <person name="Yu J."/>
        </authorList>
    </citation>
    <scope>NUCLEOTIDE SEQUENCE</scope>
</reference>
<dbReference type="InterPro" id="IPR029044">
    <property type="entry name" value="Nucleotide-diphossugar_trans"/>
</dbReference>
<sequence>MQIKILLIGQIGFVLNLISPMGINCITMKKVPKIIHQIWSGIDEPLPEKFKILGETWKHDYPNWQYEFWDNQRINEFIKKYYPQYWYVYCKYPFNVQRWDAIR</sequence>
<name>A0A060C191_9BACT</name>
<dbReference type="SUPFAM" id="SSF53448">
    <property type="entry name" value="Nucleotide-diphospho-sugar transferases"/>
    <property type="match status" value="1"/>
</dbReference>
<dbReference type="Gene3D" id="3.90.550.20">
    <property type="match status" value="1"/>
</dbReference>
<organism evidence="1">
    <name type="scientific">uncultured Parabacteroides sp</name>
    <dbReference type="NCBI Taxonomy" id="512312"/>
    <lineage>
        <taxon>Bacteria</taxon>
        <taxon>Pseudomonadati</taxon>
        <taxon>Bacteroidota</taxon>
        <taxon>Bacteroidia</taxon>
        <taxon>Bacteroidales</taxon>
        <taxon>Tannerellaceae</taxon>
        <taxon>Parabacteroides</taxon>
        <taxon>environmental samples</taxon>
    </lineage>
</organism>
<feature type="non-terminal residue" evidence="1">
    <location>
        <position position="103"/>
    </location>
</feature>
<dbReference type="InterPro" id="IPR051706">
    <property type="entry name" value="Glycosyltransferase_domain"/>
</dbReference>
<evidence type="ECO:0000313" key="1">
    <source>
        <dbReference type="EMBL" id="AIA86820.1"/>
    </source>
</evidence>
<dbReference type="GO" id="GO:0016020">
    <property type="term" value="C:membrane"/>
    <property type="evidence" value="ECO:0007669"/>
    <property type="project" value="GOC"/>
</dbReference>
<accession>A0A060C191</accession>
<dbReference type="GO" id="GO:0051999">
    <property type="term" value="P:mannosyl-inositol phosphorylceramide biosynthetic process"/>
    <property type="evidence" value="ECO:0007669"/>
    <property type="project" value="TreeGrafter"/>
</dbReference>
<dbReference type="EMBL" id="KF119554">
    <property type="protein sequence ID" value="AIA86820.1"/>
    <property type="molecule type" value="Genomic_DNA"/>
</dbReference>
<proteinExistence type="predicted"/>